<dbReference type="SMART" id="SM00904">
    <property type="entry name" value="Flavokinase"/>
    <property type="match status" value="1"/>
</dbReference>
<dbReference type="PIRSF" id="PIRSF004491">
    <property type="entry name" value="FAD_Synth"/>
    <property type="match status" value="1"/>
</dbReference>
<evidence type="ECO:0000256" key="2">
    <source>
        <dbReference type="ARBA" id="ARBA00005201"/>
    </source>
</evidence>
<dbReference type="GO" id="GO:0005524">
    <property type="term" value="F:ATP binding"/>
    <property type="evidence" value="ECO:0007669"/>
    <property type="project" value="UniProtKB-UniRule"/>
</dbReference>
<keyword evidence="8 14" id="KW-0418">Kinase</keyword>
<feature type="domain" description="Riboflavin kinase" evidence="15">
    <location>
        <begin position="184"/>
        <end position="314"/>
    </location>
</feature>
<dbReference type="EMBL" id="QHKO01000001">
    <property type="protein sequence ID" value="RAL24781.1"/>
    <property type="molecule type" value="Genomic_DNA"/>
</dbReference>
<keyword evidence="6 14" id="KW-0548">Nucleotidyltransferase</keyword>
<evidence type="ECO:0000256" key="4">
    <source>
        <dbReference type="ARBA" id="ARBA00022643"/>
    </source>
</evidence>
<comment type="similarity">
    <text evidence="14">Belongs to the ribF family.</text>
</comment>
<keyword evidence="4 14" id="KW-0288">FMN</keyword>
<comment type="pathway">
    <text evidence="1 14">Cofactor biosynthesis; FAD biosynthesis; FAD from FMN: step 1/1.</text>
</comment>
<evidence type="ECO:0000256" key="9">
    <source>
        <dbReference type="ARBA" id="ARBA00022827"/>
    </source>
</evidence>
<dbReference type="UniPathway" id="UPA00277">
    <property type="reaction ID" value="UER00407"/>
</dbReference>
<comment type="pathway">
    <text evidence="2 14">Cofactor biosynthesis; FMN biosynthesis; FMN from riboflavin (ATP route): step 1/1.</text>
</comment>
<reference evidence="16 17" key="1">
    <citation type="submission" date="2018-05" db="EMBL/GenBank/DDBJ databases">
        <title>Lujinxingia marina gen. nov. sp. nov., a new facultative anaerobic member of the class Deltaproteobacteria, and proposal of Lujinxingaceae fam. nov.</title>
        <authorList>
            <person name="Li C.-M."/>
        </authorList>
    </citation>
    <scope>NUCLEOTIDE SEQUENCE [LARGE SCALE GENOMIC DNA]</scope>
    <source>
        <strain evidence="16 17">B210</strain>
    </source>
</reference>
<dbReference type="EC" id="2.7.1.26" evidence="14"/>
<dbReference type="PANTHER" id="PTHR22749">
    <property type="entry name" value="RIBOFLAVIN KINASE/FMN ADENYLYLTRANSFERASE"/>
    <property type="match status" value="1"/>
</dbReference>
<dbReference type="Gene3D" id="2.40.30.30">
    <property type="entry name" value="Riboflavin kinase-like"/>
    <property type="match status" value="1"/>
</dbReference>
<dbReference type="Proteomes" id="UP000249169">
    <property type="component" value="Unassembled WGS sequence"/>
</dbReference>
<evidence type="ECO:0000256" key="11">
    <source>
        <dbReference type="ARBA" id="ARBA00023268"/>
    </source>
</evidence>
<protein>
    <recommendedName>
        <fullName evidence="14">Riboflavin biosynthesis protein</fullName>
    </recommendedName>
    <domain>
        <recommendedName>
            <fullName evidence="14">Riboflavin kinase</fullName>
            <ecNumber evidence="14">2.7.1.26</ecNumber>
        </recommendedName>
        <alternativeName>
            <fullName evidence="14">Flavokinase</fullName>
        </alternativeName>
    </domain>
    <domain>
        <recommendedName>
            <fullName evidence="14">FMN adenylyltransferase</fullName>
            <ecNumber evidence="14">2.7.7.2</ecNumber>
        </recommendedName>
        <alternativeName>
            <fullName evidence="14">FAD pyrophosphorylase</fullName>
        </alternativeName>
        <alternativeName>
            <fullName evidence="14">FAD synthase</fullName>
        </alternativeName>
    </domain>
</protein>
<dbReference type="InterPro" id="IPR023465">
    <property type="entry name" value="Riboflavin_kinase_dom_sf"/>
</dbReference>
<dbReference type="InterPro" id="IPR015865">
    <property type="entry name" value="Riboflavin_kinase_bac/euk"/>
</dbReference>
<dbReference type="GO" id="GO:0009231">
    <property type="term" value="P:riboflavin biosynthetic process"/>
    <property type="evidence" value="ECO:0007669"/>
    <property type="project" value="InterPro"/>
</dbReference>
<dbReference type="InterPro" id="IPR015864">
    <property type="entry name" value="FAD_synthase"/>
</dbReference>
<comment type="caution">
    <text evidence="16">The sequence shown here is derived from an EMBL/GenBank/DDBJ whole genome shotgun (WGS) entry which is preliminary data.</text>
</comment>
<dbReference type="UniPathway" id="UPA00276">
    <property type="reaction ID" value="UER00406"/>
</dbReference>
<dbReference type="InterPro" id="IPR014729">
    <property type="entry name" value="Rossmann-like_a/b/a_fold"/>
</dbReference>
<evidence type="ECO:0000256" key="7">
    <source>
        <dbReference type="ARBA" id="ARBA00022741"/>
    </source>
</evidence>
<accession>A0A328CC83</accession>
<sequence>MTRVYTSISEAAEKLERSVVTIGNFDGMHRGHQAIFGQVVEQAARLGATSVAMTFEPHPVAFFRPEAAPAKLSVPPAKYGLMGRYGVDAVVALRFDEALASMSPEAFIKEVLVEALGAVEVVVGEDFRFGHRRAGTTELLREEGARYGLKVVVPKLVEVGGAVVSSTRVRGLVKAGELAEVRELLGRPHRLTGEVVHGEARGRALGFPTANLEVVEGMALPPDGVYASRLAKGGDERGWRAITNIGTRPTFGGGARTVETFVLEEGVSDELDLYGEQVMLALYMRVREEKRFESPQALVAQIKSDVAQVRGFFDEGIDGEG</sequence>
<keyword evidence="10 14" id="KW-0067">ATP-binding</keyword>
<evidence type="ECO:0000313" key="16">
    <source>
        <dbReference type="EMBL" id="RAL24781.1"/>
    </source>
</evidence>
<dbReference type="GO" id="GO:0009398">
    <property type="term" value="P:FMN biosynthetic process"/>
    <property type="evidence" value="ECO:0007669"/>
    <property type="project" value="UniProtKB-UniRule"/>
</dbReference>
<gene>
    <name evidence="16" type="ORF">DL240_00800</name>
</gene>
<comment type="catalytic activity">
    <reaction evidence="13 14">
        <text>FMN + ATP + H(+) = FAD + diphosphate</text>
        <dbReference type="Rhea" id="RHEA:17237"/>
        <dbReference type="ChEBI" id="CHEBI:15378"/>
        <dbReference type="ChEBI" id="CHEBI:30616"/>
        <dbReference type="ChEBI" id="CHEBI:33019"/>
        <dbReference type="ChEBI" id="CHEBI:57692"/>
        <dbReference type="ChEBI" id="CHEBI:58210"/>
        <dbReference type="EC" id="2.7.7.2"/>
    </reaction>
</comment>
<dbReference type="OrthoDB" id="9803667at2"/>
<dbReference type="PANTHER" id="PTHR22749:SF6">
    <property type="entry name" value="RIBOFLAVIN KINASE"/>
    <property type="match status" value="1"/>
</dbReference>
<comment type="catalytic activity">
    <reaction evidence="12 14">
        <text>riboflavin + ATP = FMN + ADP + H(+)</text>
        <dbReference type="Rhea" id="RHEA:14357"/>
        <dbReference type="ChEBI" id="CHEBI:15378"/>
        <dbReference type="ChEBI" id="CHEBI:30616"/>
        <dbReference type="ChEBI" id="CHEBI:57986"/>
        <dbReference type="ChEBI" id="CHEBI:58210"/>
        <dbReference type="ChEBI" id="CHEBI:456216"/>
        <dbReference type="EC" id="2.7.1.26"/>
    </reaction>
</comment>
<dbReference type="SUPFAM" id="SSF82114">
    <property type="entry name" value="Riboflavin kinase-like"/>
    <property type="match status" value="1"/>
</dbReference>
<evidence type="ECO:0000256" key="10">
    <source>
        <dbReference type="ARBA" id="ARBA00022840"/>
    </source>
</evidence>
<dbReference type="GO" id="GO:0003919">
    <property type="term" value="F:FMN adenylyltransferase activity"/>
    <property type="evidence" value="ECO:0007669"/>
    <property type="project" value="UniProtKB-UniRule"/>
</dbReference>
<dbReference type="Pfam" id="PF06574">
    <property type="entry name" value="FAD_syn"/>
    <property type="match status" value="1"/>
</dbReference>
<keyword evidence="9 14" id="KW-0274">FAD</keyword>
<keyword evidence="17" id="KW-1185">Reference proteome</keyword>
<dbReference type="CDD" id="cd02064">
    <property type="entry name" value="FAD_synthetase_N"/>
    <property type="match status" value="1"/>
</dbReference>
<evidence type="ECO:0000313" key="17">
    <source>
        <dbReference type="Proteomes" id="UP000249169"/>
    </source>
</evidence>
<evidence type="ECO:0000256" key="6">
    <source>
        <dbReference type="ARBA" id="ARBA00022695"/>
    </source>
</evidence>
<dbReference type="RefSeq" id="WP_111727953.1">
    <property type="nucleotide sequence ID" value="NZ_QHKO01000001.1"/>
</dbReference>
<keyword evidence="11" id="KW-0511">Multifunctional enzyme</keyword>
<dbReference type="GO" id="GO:0006747">
    <property type="term" value="P:FAD biosynthetic process"/>
    <property type="evidence" value="ECO:0007669"/>
    <property type="project" value="UniProtKB-UniRule"/>
</dbReference>
<evidence type="ECO:0000256" key="5">
    <source>
        <dbReference type="ARBA" id="ARBA00022679"/>
    </source>
</evidence>
<dbReference type="AlphaFoldDB" id="A0A328CC83"/>
<evidence type="ECO:0000256" key="13">
    <source>
        <dbReference type="ARBA" id="ARBA00049494"/>
    </source>
</evidence>
<dbReference type="GO" id="GO:0008531">
    <property type="term" value="F:riboflavin kinase activity"/>
    <property type="evidence" value="ECO:0007669"/>
    <property type="project" value="UniProtKB-UniRule"/>
</dbReference>
<dbReference type="Pfam" id="PF01687">
    <property type="entry name" value="Flavokinase"/>
    <property type="match status" value="1"/>
</dbReference>
<dbReference type="InterPro" id="IPR023468">
    <property type="entry name" value="Riboflavin_kinase"/>
</dbReference>
<name>A0A328CC83_9DELT</name>
<dbReference type="InterPro" id="IPR002606">
    <property type="entry name" value="Riboflavin_kinase_bac"/>
</dbReference>
<evidence type="ECO:0000256" key="8">
    <source>
        <dbReference type="ARBA" id="ARBA00022777"/>
    </source>
</evidence>
<proteinExistence type="inferred from homology"/>
<evidence type="ECO:0000256" key="14">
    <source>
        <dbReference type="PIRNR" id="PIRNR004491"/>
    </source>
</evidence>
<keyword evidence="5 14" id="KW-0808">Transferase</keyword>
<evidence type="ECO:0000256" key="3">
    <source>
        <dbReference type="ARBA" id="ARBA00022630"/>
    </source>
</evidence>
<keyword evidence="3 14" id="KW-0285">Flavoprotein</keyword>
<dbReference type="NCBIfam" id="NF004160">
    <property type="entry name" value="PRK05627.1-3"/>
    <property type="match status" value="1"/>
</dbReference>
<evidence type="ECO:0000256" key="1">
    <source>
        <dbReference type="ARBA" id="ARBA00004726"/>
    </source>
</evidence>
<evidence type="ECO:0000259" key="15">
    <source>
        <dbReference type="SMART" id="SM00904"/>
    </source>
</evidence>
<keyword evidence="7 14" id="KW-0547">Nucleotide-binding</keyword>
<dbReference type="SUPFAM" id="SSF52374">
    <property type="entry name" value="Nucleotidylyl transferase"/>
    <property type="match status" value="1"/>
</dbReference>
<organism evidence="16 17">
    <name type="scientific">Lujinxingia litoralis</name>
    <dbReference type="NCBI Taxonomy" id="2211119"/>
    <lineage>
        <taxon>Bacteria</taxon>
        <taxon>Deltaproteobacteria</taxon>
        <taxon>Bradymonadales</taxon>
        <taxon>Lujinxingiaceae</taxon>
        <taxon>Lujinxingia</taxon>
    </lineage>
</organism>
<dbReference type="EC" id="2.7.7.2" evidence="14"/>
<dbReference type="NCBIfam" id="TIGR00083">
    <property type="entry name" value="ribF"/>
    <property type="match status" value="1"/>
</dbReference>
<dbReference type="Gene3D" id="3.40.50.620">
    <property type="entry name" value="HUPs"/>
    <property type="match status" value="1"/>
</dbReference>
<dbReference type="FunFam" id="3.40.50.620:FF:000021">
    <property type="entry name" value="Riboflavin biosynthesis protein"/>
    <property type="match status" value="1"/>
</dbReference>
<evidence type="ECO:0000256" key="12">
    <source>
        <dbReference type="ARBA" id="ARBA00047880"/>
    </source>
</evidence>